<gene>
    <name evidence="2" type="ORF">CRG98_041834</name>
</gene>
<sequence>MTSHHPMLLPSLMTPRRAVPPPDTAHHPPCTSALHAHPIPPPFHRPIRAAHLPRNQSTRKRKLEMPYEEFIKRAAPYTAILNKMPKTLGEAMHEDPTFPGHQPFQGNYIVSLWQCHNQPYFVEEMEDGELPVDIQMAEEAGPNMPPSYP</sequence>
<feature type="region of interest" description="Disordered" evidence="1">
    <location>
        <begin position="1"/>
        <end position="63"/>
    </location>
</feature>
<evidence type="ECO:0000313" key="2">
    <source>
        <dbReference type="EMBL" id="PKI37773.1"/>
    </source>
</evidence>
<evidence type="ECO:0000256" key="1">
    <source>
        <dbReference type="SAM" id="MobiDB-lite"/>
    </source>
</evidence>
<organism evidence="2 3">
    <name type="scientific">Punica granatum</name>
    <name type="common">Pomegranate</name>
    <dbReference type="NCBI Taxonomy" id="22663"/>
    <lineage>
        <taxon>Eukaryota</taxon>
        <taxon>Viridiplantae</taxon>
        <taxon>Streptophyta</taxon>
        <taxon>Embryophyta</taxon>
        <taxon>Tracheophyta</taxon>
        <taxon>Spermatophyta</taxon>
        <taxon>Magnoliopsida</taxon>
        <taxon>eudicotyledons</taxon>
        <taxon>Gunneridae</taxon>
        <taxon>Pentapetalae</taxon>
        <taxon>rosids</taxon>
        <taxon>malvids</taxon>
        <taxon>Myrtales</taxon>
        <taxon>Lythraceae</taxon>
        <taxon>Punica</taxon>
    </lineage>
</organism>
<reference evidence="2 3" key="1">
    <citation type="submission" date="2017-11" db="EMBL/GenBank/DDBJ databases">
        <title>De-novo sequencing of pomegranate (Punica granatum L.) genome.</title>
        <authorList>
            <person name="Akparov Z."/>
            <person name="Amiraslanov A."/>
            <person name="Hajiyeva S."/>
            <person name="Abbasov M."/>
            <person name="Kaur K."/>
            <person name="Hamwieh A."/>
            <person name="Solovyev V."/>
            <person name="Salamov A."/>
            <person name="Braich B."/>
            <person name="Kosarev P."/>
            <person name="Mahmoud A."/>
            <person name="Hajiyev E."/>
            <person name="Babayeva S."/>
            <person name="Izzatullayeva V."/>
            <person name="Mammadov A."/>
            <person name="Mammadov A."/>
            <person name="Sharifova S."/>
            <person name="Ojaghi J."/>
            <person name="Eynullazada K."/>
            <person name="Bayramov B."/>
            <person name="Abdulazimova A."/>
            <person name="Shahmuradov I."/>
        </authorList>
    </citation>
    <scope>NUCLEOTIDE SEQUENCE [LARGE SCALE GENOMIC DNA]</scope>
    <source>
        <strain evidence="3">cv. AG2017</strain>
        <tissue evidence="2">Leaf</tissue>
    </source>
</reference>
<proteinExistence type="predicted"/>
<dbReference type="Proteomes" id="UP000233551">
    <property type="component" value="Unassembled WGS sequence"/>
</dbReference>
<evidence type="ECO:0000313" key="3">
    <source>
        <dbReference type="Proteomes" id="UP000233551"/>
    </source>
</evidence>
<name>A0A2I0I1S7_PUNGR</name>
<comment type="caution">
    <text evidence="2">The sequence shown here is derived from an EMBL/GenBank/DDBJ whole genome shotgun (WGS) entry which is preliminary data.</text>
</comment>
<keyword evidence="3" id="KW-1185">Reference proteome</keyword>
<accession>A0A2I0I1S7</accession>
<dbReference type="AlphaFoldDB" id="A0A2I0I1S7"/>
<protein>
    <submittedName>
        <fullName evidence="2">Uncharacterized protein</fullName>
    </submittedName>
</protein>
<dbReference type="EMBL" id="PGOL01004322">
    <property type="protein sequence ID" value="PKI37773.1"/>
    <property type="molecule type" value="Genomic_DNA"/>
</dbReference>